<protein>
    <submittedName>
        <fullName evidence="2">Uncharacterized protein</fullName>
    </submittedName>
</protein>
<dbReference type="AlphaFoldDB" id="A0A0H4XPG5"/>
<feature type="compositionally biased region" description="Basic residues" evidence="1">
    <location>
        <begin position="107"/>
        <end position="118"/>
    </location>
</feature>
<dbReference type="Proteomes" id="UP000009026">
    <property type="component" value="Chromosome"/>
</dbReference>
<accession>A0A0H4XPG5</accession>
<reference evidence="2 3" key="1">
    <citation type="journal article" date="2016" name="PLoS ONE">
        <title>Complete Genome Sequence and Comparative Genomics of a Novel Myxobacterium Myxococcus hansupus.</title>
        <authorList>
            <person name="Sharma G."/>
            <person name="Narwani T."/>
            <person name="Subramanian S."/>
        </authorList>
    </citation>
    <scope>NUCLEOTIDE SEQUENCE [LARGE SCALE GENOMIC DNA]</scope>
    <source>
        <strain evidence="3">mixupus</strain>
    </source>
</reference>
<organism evidence="2 3">
    <name type="scientific">Pseudomyxococcus hansupus</name>
    <dbReference type="NCBI Taxonomy" id="1297742"/>
    <lineage>
        <taxon>Bacteria</taxon>
        <taxon>Pseudomonadati</taxon>
        <taxon>Myxococcota</taxon>
        <taxon>Myxococcia</taxon>
        <taxon>Myxococcales</taxon>
        <taxon>Cystobacterineae</taxon>
        <taxon>Myxococcaceae</taxon>
        <taxon>Pseudomyxococcus</taxon>
    </lineage>
</organism>
<name>A0A0H4XPG5_9BACT</name>
<feature type="region of interest" description="Disordered" evidence="1">
    <location>
        <begin position="33"/>
        <end position="118"/>
    </location>
</feature>
<evidence type="ECO:0000313" key="3">
    <source>
        <dbReference type="Proteomes" id="UP000009026"/>
    </source>
</evidence>
<dbReference type="KEGG" id="mym:A176_007179"/>
<feature type="compositionally biased region" description="Basic residues" evidence="1">
    <location>
        <begin position="35"/>
        <end position="49"/>
    </location>
</feature>
<dbReference type="EMBL" id="CP012109">
    <property type="protein sequence ID" value="AKQ70267.1"/>
    <property type="molecule type" value="Genomic_DNA"/>
</dbReference>
<sequence length="118" mass="12770">MHIPLPRAHLGYLVAHRGRGQRLRRCERLCAGAPRQRHQPPCRQQHPHHREAPSRTAHSSPPAPRHSARTGRGSATSSPPPCGSGASPTVSDGRRTVGAIPLTGLLHRAHAPARPTHH</sequence>
<proteinExistence type="predicted"/>
<dbReference type="STRING" id="1297742.A176_007179"/>
<keyword evidence="3" id="KW-1185">Reference proteome</keyword>
<feature type="compositionally biased region" description="Low complexity" evidence="1">
    <location>
        <begin position="73"/>
        <end position="89"/>
    </location>
</feature>
<evidence type="ECO:0000256" key="1">
    <source>
        <dbReference type="SAM" id="MobiDB-lite"/>
    </source>
</evidence>
<evidence type="ECO:0000313" key="2">
    <source>
        <dbReference type="EMBL" id="AKQ70267.1"/>
    </source>
</evidence>
<gene>
    <name evidence="2" type="ORF">A176_007179</name>
</gene>